<feature type="domain" description="Uracil-DNA glycosylase-like" evidence="9">
    <location>
        <begin position="41"/>
        <end position="210"/>
    </location>
</feature>
<feature type="compositionally biased region" description="Basic and acidic residues" evidence="8">
    <location>
        <begin position="1"/>
        <end position="12"/>
    </location>
</feature>
<dbReference type="GO" id="GO:0051539">
    <property type="term" value="F:4 iron, 4 sulfur cluster binding"/>
    <property type="evidence" value="ECO:0007669"/>
    <property type="project" value="UniProtKB-KW"/>
</dbReference>
<dbReference type="SMART" id="SM00986">
    <property type="entry name" value="UDG"/>
    <property type="match status" value="1"/>
</dbReference>
<dbReference type="PANTHER" id="PTHR33693">
    <property type="entry name" value="TYPE-5 URACIL-DNA GLYCOSYLASE"/>
    <property type="match status" value="1"/>
</dbReference>
<name>A0ABD6D5S1_9EURY</name>
<dbReference type="Pfam" id="PF03167">
    <property type="entry name" value="UDG"/>
    <property type="match status" value="1"/>
</dbReference>
<evidence type="ECO:0000313" key="11">
    <source>
        <dbReference type="Proteomes" id="UP001597052"/>
    </source>
</evidence>
<dbReference type="PANTHER" id="PTHR33693:SF1">
    <property type="entry name" value="TYPE-4 URACIL-DNA GLYCOSYLASE"/>
    <property type="match status" value="1"/>
</dbReference>
<evidence type="ECO:0000256" key="2">
    <source>
        <dbReference type="ARBA" id="ARBA00022723"/>
    </source>
</evidence>
<keyword evidence="2" id="KW-0479">Metal-binding</keyword>
<dbReference type="Proteomes" id="UP001597052">
    <property type="component" value="Unassembled WGS sequence"/>
</dbReference>
<sequence>MTDDQSTDRSEALSHPTDSHVLSAGCSRCPALVESRNCISWGNGPLDATLLVVGEAPGAGDPDAEIWQGGNHTGCAYTSRHSGRRIRRLMADLGYAGDVYYTNAVNCFPEGDDGSNREPTPTERENCRPYLREEIDRVEPRVVVPTGKHATISVLAFEDRTVEGFLELVGEPIDCPTLGVTALPILHPSYEEVWRSRLGYDAASYREQIASHLP</sequence>
<comment type="caution">
    <text evidence="10">The sequence shown here is derived from an EMBL/GenBank/DDBJ whole genome shotgun (WGS) entry which is preliminary data.</text>
</comment>
<dbReference type="SMART" id="SM00987">
    <property type="entry name" value="UreE_C"/>
    <property type="match status" value="1"/>
</dbReference>
<evidence type="ECO:0000256" key="6">
    <source>
        <dbReference type="ARBA" id="ARBA00023014"/>
    </source>
</evidence>
<evidence type="ECO:0000256" key="5">
    <source>
        <dbReference type="ARBA" id="ARBA00023004"/>
    </source>
</evidence>
<evidence type="ECO:0000256" key="8">
    <source>
        <dbReference type="SAM" id="MobiDB-lite"/>
    </source>
</evidence>
<feature type="region of interest" description="Disordered" evidence="8">
    <location>
        <begin position="1"/>
        <end position="20"/>
    </location>
</feature>
<dbReference type="SUPFAM" id="SSF52141">
    <property type="entry name" value="Uracil-DNA glycosylase-like"/>
    <property type="match status" value="1"/>
</dbReference>
<gene>
    <name evidence="10" type="ORF">ACFSBW_02220</name>
</gene>
<organism evidence="10 11">
    <name type="scientific">Halohasta litorea</name>
    <dbReference type="NCBI Taxonomy" id="869891"/>
    <lineage>
        <taxon>Archaea</taxon>
        <taxon>Methanobacteriati</taxon>
        <taxon>Methanobacteriota</taxon>
        <taxon>Stenosarchaea group</taxon>
        <taxon>Halobacteria</taxon>
        <taxon>Halobacteriales</taxon>
        <taxon>Haloferacaceae</taxon>
        <taxon>Halohasta</taxon>
    </lineage>
</organism>
<evidence type="ECO:0000256" key="7">
    <source>
        <dbReference type="ARBA" id="ARBA00023204"/>
    </source>
</evidence>
<keyword evidence="5" id="KW-0408">Iron</keyword>
<proteinExistence type="predicted"/>
<keyword evidence="6" id="KW-0411">Iron-sulfur</keyword>
<dbReference type="GO" id="GO:0046872">
    <property type="term" value="F:metal ion binding"/>
    <property type="evidence" value="ECO:0007669"/>
    <property type="project" value="UniProtKB-KW"/>
</dbReference>
<protein>
    <submittedName>
        <fullName evidence="10">Uracil-DNA glycosylase family protein</fullName>
    </submittedName>
</protein>
<accession>A0ABD6D5S1</accession>
<keyword evidence="7" id="KW-0234">DNA repair</keyword>
<dbReference type="InterPro" id="IPR051536">
    <property type="entry name" value="UDG_Type-4/5"/>
</dbReference>
<evidence type="ECO:0000313" key="10">
    <source>
        <dbReference type="EMBL" id="MFD1640692.1"/>
    </source>
</evidence>
<keyword evidence="4" id="KW-0378">Hydrolase</keyword>
<dbReference type="InterPro" id="IPR005122">
    <property type="entry name" value="Uracil-DNA_glycosylase-like"/>
</dbReference>
<dbReference type="EMBL" id="JBHUDM010000001">
    <property type="protein sequence ID" value="MFD1640692.1"/>
    <property type="molecule type" value="Genomic_DNA"/>
</dbReference>
<evidence type="ECO:0000256" key="3">
    <source>
        <dbReference type="ARBA" id="ARBA00022763"/>
    </source>
</evidence>
<dbReference type="InterPro" id="IPR036895">
    <property type="entry name" value="Uracil-DNA_glycosylase-like_sf"/>
</dbReference>
<dbReference type="CDD" id="cd10030">
    <property type="entry name" value="UDG-F4_TTUDGA_SPO1dp_like"/>
    <property type="match status" value="1"/>
</dbReference>
<keyword evidence="1" id="KW-0004">4Fe-4S</keyword>
<evidence type="ECO:0000256" key="4">
    <source>
        <dbReference type="ARBA" id="ARBA00022801"/>
    </source>
</evidence>
<dbReference type="Gene3D" id="3.40.470.10">
    <property type="entry name" value="Uracil-DNA glycosylase-like domain"/>
    <property type="match status" value="1"/>
</dbReference>
<reference evidence="10 11" key="1">
    <citation type="journal article" date="2019" name="Int. J. Syst. Evol. Microbiol.">
        <title>The Global Catalogue of Microorganisms (GCM) 10K type strain sequencing project: providing services to taxonomists for standard genome sequencing and annotation.</title>
        <authorList>
            <consortium name="The Broad Institute Genomics Platform"/>
            <consortium name="The Broad Institute Genome Sequencing Center for Infectious Disease"/>
            <person name="Wu L."/>
            <person name="Ma J."/>
        </authorList>
    </citation>
    <scope>NUCLEOTIDE SEQUENCE [LARGE SCALE GENOMIC DNA]</scope>
    <source>
        <strain evidence="10 11">CGMCC 1.10593</strain>
    </source>
</reference>
<keyword evidence="11" id="KW-1185">Reference proteome</keyword>
<dbReference type="GO" id="GO:0006281">
    <property type="term" value="P:DNA repair"/>
    <property type="evidence" value="ECO:0007669"/>
    <property type="project" value="UniProtKB-KW"/>
</dbReference>
<dbReference type="RefSeq" id="WP_256394392.1">
    <property type="nucleotide sequence ID" value="NZ_JANHDJ010000001.1"/>
</dbReference>
<evidence type="ECO:0000259" key="9">
    <source>
        <dbReference type="SMART" id="SM00986"/>
    </source>
</evidence>
<dbReference type="AlphaFoldDB" id="A0ABD6D5S1"/>
<evidence type="ECO:0000256" key="1">
    <source>
        <dbReference type="ARBA" id="ARBA00022485"/>
    </source>
</evidence>
<dbReference type="GO" id="GO:0097506">
    <property type="term" value="F:deaminated base DNA N-glycosylase activity"/>
    <property type="evidence" value="ECO:0007669"/>
    <property type="project" value="UniProtKB-ARBA"/>
</dbReference>
<keyword evidence="3" id="KW-0227">DNA damage</keyword>